<dbReference type="FunFam" id="1.10.10.60:FF:000141">
    <property type="entry name" value="TetR family transcriptional regulator"/>
    <property type="match status" value="1"/>
</dbReference>
<evidence type="ECO:0000256" key="2">
    <source>
        <dbReference type="ARBA" id="ARBA00023125"/>
    </source>
</evidence>
<keyword evidence="1" id="KW-0805">Transcription regulation</keyword>
<dbReference type="GO" id="GO:0000976">
    <property type="term" value="F:transcription cis-regulatory region binding"/>
    <property type="evidence" value="ECO:0007669"/>
    <property type="project" value="TreeGrafter"/>
</dbReference>
<evidence type="ECO:0000256" key="3">
    <source>
        <dbReference type="ARBA" id="ARBA00023163"/>
    </source>
</evidence>
<keyword evidence="3" id="KW-0804">Transcription</keyword>
<dbReference type="GO" id="GO:0045892">
    <property type="term" value="P:negative regulation of DNA-templated transcription"/>
    <property type="evidence" value="ECO:0007669"/>
    <property type="project" value="UniProtKB-ARBA"/>
</dbReference>
<accession>A0A840PLE4</accession>
<evidence type="ECO:0000313" key="8">
    <source>
        <dbReference type="Proteomes" id="UP000578449"/>
    </source>
</evidence>
<dbReference type="PANTHER" id="PTHR30055:SF238">
    <property type="entry name" value="MYCOFACTOCIN BIOSYNTHESIS TRANSCRIPTIONAL REGULATOR MFTR-RELATED"/>
    <property type="match status" value="1"/>
</dbReference>
<feature type="domain" description="HTH tetR-type" evidence="6">
    <location>
        <begin position="17"/>
        <end position="77"/>
    </location>
</feature>
<feature type="region of interest" description="Disordered" evidence="5">
    <location>
        <begin position="87"/>
        <end position="106"/>
    </location>
</feature>
<dbReference type="GO" id="GO:0003700">
    <property type="term" value="F:DNA-binding transcription factor activity"/>
    <property type="evidence" value="ECO:0007669"/>
    <property type="project" value="TreeGrafter"/>
</dbReference>
<proteinExistence type="predicted"/>
<dbReference type="PANTHER" id="PTHR30055">
    <property type="entry name" value="HTH-TYPE TRANSCRIPTIONAL REGULATOR RUTR"/>
    <property type="match status" value="1"/>
</dbReference>
<dbReference type="Proteomes" id="UP000578449">
    <property type="component" value="Unassembled WGS sequence"/>
</dbReference>
<dbReference type="SUPFAM" id="SSF46689">
    <property type="entry name" value="Homeodomain-like"/>
    <property type="match status" value="1"/>
</dbReference>
<evidence type="ECO:0000259" key="6">
    <source>
        <dbReference type="PROSITE" id="PS50977"/>
    </source>
</evidence>
<dbReference type="EMBL" id="JACHGN010000032">
    <property type="protein sequence ID" value="MBB5139736.1"/>
    <property type="molecule type" value="Genomic_DNA"/>
</dbReference>
<evidence type="ECO:0000256" key="1">
    <source>
        <dbReference type="ARBA" id="ARBA00023015"/>
    </source>
</evidence>
<feature type="DNA-binding region" description="H-T-H motif" evidence="4">
    <location>
        <begin position="40"/>
        <end position="59"/>
    </location>
</feature>
<keyword evidence="8" id="KW-1185">Reference proteome</keyword>
<reference evidence="7 8" key="1">
    <citation type="submission" date="2020-08" db="EMBL/GenBank/DDBJ databases">
        <title>Genomic Encyclopedia of Type Strains, Phase IV (KMG-IV): sequencing the most valuable type-strain genomes for metagenomic binning, comparative biology and taxonomic classification.</title>
        <authorList>
            <person name="Goeker M."/>
        </authorList>
    </citation>
    <scope>NUCLEOTIDE SEQUENCE [LARGE SCALE GENOMIC DNA]</scope>
    <source>
        <strain evidence="7 8">DSM 45615</strain>
    </source>
</reference>
<dbReference type="Gene3D" id="1.10.357.10">
    <property type="entry name" value="Tetracycline Repressor, domain 2"/>
    <property type="match status" value="1"/>
</dbReference>
<dbReference type="RefSeq" id="WP_185056554.1">
    <property type="nucleotide sequence ID" value="NZ_BAABIX010000034.1"/>
</dbReference>
<gene>
    <name evidence="7" type="ORF">HNP84_009500</name>
</gene>
<dbReference type="InterPro" id="IPR001647">
    <property type="entry name" value="HTH_TetR"/>
</dbReference>
<dbReference type="AlphaFoldDB" id="A0A840PLE4"/>
<dbReference type="InterPro" id="IPR050109">
    <property type="entry name" value="HTH-type_TetR-like_transc_reg"/>
</dbReference>
<feature type="compositionally biased region" description="Gly residues" evidence="5">
    <location>
        <begin position="96"/>
        <end position="105"/>
    </location>
</feature>
<sequence length="217" mass="23379">MDRQRGAAGSLRERKQRRAREAIIEAAHALFEERGFEKVTVSDIAERAEVGRATFFRYFGDKQEVVFADEGELDEILAEFLGEAGRLPEGDQTGDQSGGQIGGPASGPIGDSLPAALALVRAVVVFYVGRLTADPAGYMRHERLVASSPELRARSLTKQRRYAELLRDLLAAQGATPETAALAAEIGMAAYYAARTVTGDDPARLPAAVEAAFDRLT</sequence>
<dbReference type="InterPro" id="IPR023772">
    <property type="entry name" value="DNA-bd_HTH_TetR-type_CS"/>
</dbReference>
<dbReference type="InterPro" id="IPR009057">
    <property type="entry name" value="Homeodomain-like_sf"/>
</dbReference>
<protein>
    <submittedName>
        <fullName evidence="7">AcrR family transcriptional regulator</fullName>
    </submittedName>
</protein>
<dbReference type="PROSITE" id="PS50977">
    <property type="entry name" value="HTH_TETR_2"/>
    <property type="match status" value="1"/>
</dbReference>
<keyword evidence="2 4" id="KW-0238">DNA-binding</keyword>
<evidence type="ECO:0000313" key="7">
    <source>
        <dbReference type="EMBL" id="MBB5139736.1"/>
    </source>
</evidence>
<dbReference type="PRINTS" id="PR00455">
    <property type="entry name" value="HTHTETR"/>
</dbReference>
<evidence type="ECO:0000256" key="5">
    <source>
        <dbReference type="SAM" id="MobiDB-lite"/>
    </source>
</evidence>
<evidence type="ECO:0000256" key="4">
    <source>
        <dbReference type="PROSITE-ProRule" id="PRU00335"/>
    </source>
</evidence>
<name>A0A840PLE4_9ACTN</name>
<dbReference type="Pfam" id="PF00440">
    <property type="entry name" value="TetR_N"/>
    <property type="match status" value="1"/>
</dbReference>
<organism evidence="7 8">
    <name type="scientific">Thermocatellispora tengchongensis</name>
    <dbReference type="NCBI Taxonomy" id="1073253"/>
    <lineage>
        <taxon>Bacteria</taxon>
        <taxon>Bacillati</taxon>
        <taxon>Actinomycetota</taxon>
        <taxon>Actinomycetes</taxon>
        <taxon>Streptosporangiales</taxon>
        <taxon>Streptosporangiaceae</taxon>
        <taxon>Thermocatellispora</taxon>
    </lineage>
</organism>
<comment type="caution">
    <text evidence="7">The sequence shown here is derived from an EMBL/GenBank/DDBJ whole genome shotgun (WGS) entry which is preliminary data.</text>
</comment>
<dbReference type="PROSITE" id="PS01081">
    <property type="entry name" value="HTH_TETR_1"/>
    <property type="match status" value="1"/>
</dbReference>